<evidence type="ECO:0000313" key="1">
    <source>
        <dbReference type="EMBL" id="AMS02723.1"/>
    </source>
</evidence>
<sequence>MTLSTNIRALDPIDPNLAFMHVAKLIGADEGFRWKIRTPEDSRFDWDTDYSIAAEPGQGLCAWLIVRHNKGQLIDLEDEYYTTDKDDPRLLVPADIREVSYTPAGYVNVDIDTAYGYGRDYEGVDWPHEPGRELGYGNCGDLHAWIVREYTKWLDYHSVRWAWQNEFTGEWFEDLSQLHELGDPDLGGRNPDLRHVELSGS</sequence>
<dbReference type="GeneID" id="29125141"/>
<reference evidence="2" key="1">
    <citation type="submission" date="2016-03" db="EMBL/GenBank/DDBJ databases">
        <authorList>
            <person name="Ploux O."/>
        </authorList>
    </citation>
    <scope>NUCLEOTIDE SEQUENCE [LARGE SCALE GENOMIC DNA]</scope>
</reference>
<accession>A0A142K9E0</accession>
<proteinExistence type="predicted"/>
<name>A0A142K9E0_9CAUD</name>
<dbReference type="RefSeq" id="YP_009301233.1">
    <property type="nucleotide sequence ID" value="NC_031230.1"/>
</dbReference>
<gene>
    <name evidence="1" type="primary">179</name>
    <name evidence="1" type="ORF">SEA_YVONNETASTIC_179</name>
</gene>
<dbReference type="KEGG" id="vg:29125141"/>
<dbReference type="Proteomes" id="UP000201371">
    <property type="component" value="Segment"/>
</dbReference>
<organism evidence="1 2">
    <name type="scientific">Gordonia phage Yvonnetastic</name>
    <dbReference type="NCBI Taxonomy" id="1821566"/>
    <lineage>
        <taxon>Viruses</taxon>
        <taxon>Duplodnaviria</taxon>
        <taxon>Heunggongvirae</taxon>
        <taxon>Uroviricota</taxon>
        <taxon>Caudoviricetes</taxon>
        <taxon>Yvonnevirus</taxon>
        <taxon>Yvonnevirus yvonnetastic</taxon>
        <taxon>Gordonia virus Yvonnetastic</taxon>
    </lineage>
</organism>
<keyword evidence="2" id="KW-1185">Reference proteome</keyword>
<protein>
    <submittedName>
        <fullName evidence="1">Uncharacterized protein</fullName>
    </submittedName>
</protein>
<dbReference type="EMBL" id="KU963248">
    <property type="protein sequence ID" value="AMS02723.1"/>
    <property type="molecule type" value="Genomic_DNA"/>
</dbReference>
<evidence type="ECO:0000313" key="2">
    <source>
        <dbReference type="Proteomes" id="UP000201371"/>
    </source>
</evidence>